<evidence type="ECO:0000313" key="2">
    <source>
        <dbReference type="Proteomes" id="UP001307608"/>
    </source>
</evidence>
<keyword evidence="2" id="KW-1185">Reference proteome</keyword>
<gene>
    <name evidence="1" type="ORF">MACH16_14240</name>
</gene>
<dbReference type="EMBL" id="AP027271">
    <property type="protein sequence ID" value="BDX02676.1"/>
    <property type="molecule type" value="Genomic_DNA"/>
</dbReference>
<reference evidence="1 2" key="1">
    <citation type="submission" date="2023-01" db="EMBL/GenBank/DDBJ databases">
        <title>Complete genome sequence of Marinomonas pontica strain 200518_36.</title>
        <authorList>
            <person name="Ueki S."/>
            <person name="Gajardo G."/>
            <person name="Maruyama F."/>
        </authorList>
    </citation>
    <scope>NUCLEOTIDE SEQUENCE [LARGE SCALE GENOMIC DNA]</scope>
    <source>
        <strain evidence="1 2">200518_36</strain>
    </source>
</reference>
<sequence length="91" mass="10309">MIGGDGEIIKLGFESEIVEKINFDFHWICPLCRACVQGIYQASALVMINAAIIFDKWGQSKIKLAIWTTNASSYRVFNAKKAKESILLERR</sequence>
<evidence type="ECO:0000313" key="1">
    <source>
        <dbReference type="EMBL" id="BDX02676.1"/>
    </source>
</evidence>
<organism evidence="1 2">
    <name type="scientific">Marinomonas pontica</name>
    <dbReference type="NCBI Taxonomy" id="264739"/>
    <lineage>
        <taxon>Bacteria</taxon>
        <taxon>Pseudomonadati</taxon>
        <taxon>Pseudomonadota</taxon>
        <taxon>Gammaproteobacteria</taxon>
        <taxon>Oceanospirillales</taxon>
        <taxon>Oceanospirillaceae</taxon>
        <taxon>Marinomonas</taxon>
    </lineage>
</organism>
<accession>A0ABM8FC62</accession>
<proteinExistence type="predicted"/>
<name>A0ABM8FC62_9GAMM</name>
<dbReference type="Proteomes" id="UP001307608">
    <property type="component" value="Chromosome"/>
</dbReference>
<protein>
    <submittedName>
        <fullName evidence="1">Uncharacterized protein</fullName>
    </submittedName>
</protein>